<dbReference type="PANTHER" id="PTHR47515:SF1">
    <property type="entry name" value="BLR2054 PROTEIN"/>
    <property type="match status" value="1"/>
</dbReference>
<keyword evidence="4" id="KW-1185">Reference proteome</keyword>
<dbReference type="InterPro" id="IPR036397">
    <property type="entry name" value="RNaseH_sf"/>
</dbReference>
<evidence type="ECO:0000256" key="1">
    <source>
        <dbReference type="SAM" id="MobiDB-lite"/>
    </source>
</evidence>
<dbReference type="InterPro" id="IPR025948">
    <property type="entry name" value="HTH-like_dom"/>
</dbReference>
<dbReference type="InterPro" id="IPR001584">
    <property type="entry name" value="Integrase_cat-core"/>
</dbReference>
<dbReference type="PROSITE" id="PS50994">
    <property type="entry name" value="INTEGRASE"/>
    <property type="match status" value="1"/>
</dbReference>
<evidence type="ECO:0000313" key="3">
    <source>
        <dbReference type="EMBL" id="VTO16758.1"/>
    </source>
</evidence>
<name>A0A4P1K8E6_9CAUL</name>
<dbReference type="NCBIfam" id="NF033516">
    <property type="entry name" value="transpos_IS3"/>
    <property type="match status" value="1"/>
</dbReference>
<feature type="region of interest" description="Disordered" evidence="1">
    <location>
        <begin position="221"/>
        <end position="247"/>
    </location>
</feature>
<feature type="compositionally biased region" description="Basic and acidic residues" evidence="1">
    <location>
        <begin position="221"/>
        <end position="233"/>
    </location>
</feature>
<dbReference type="GO" id="GO:0003676">
    <property type="term" value="F:nucleic acid binding"/>
    <property type="evidence" value="ECO:0007669"/>
    <property type="project" value="InterPro"/>
</dbReference>
<protein>
    <submittedName>
        <fullName evidence="3">IS2 transposase TnpB</fullName>
    </submittedName>
</protein>
<dbReference type="GO" id="GO:0015074">
    <property type="term" value="P:DNA integration"/>
    <property type="evidence" value="ECO:0007669"/>
    <property type="project" value="InterPro"/>
</dbReference>
<dbReference type="SUPFAM" id="SSF53098">
    <property type="entry name" value="Ribonuclease H-like"/>
    <property type="match status" value="1"/>
</dbReference>
<dbReference type="EMBL" id="LR588407">
    <property type="protein sequence ID" value="VTO16758.1"/>
    <property type="molecule type" value="Genomic_DNA"/>
</dbReference>
<dbReference type="InterPro" id="IPR048020">
    <property type="entry name" value="Transpos_IS3"/>
</dbReference>
<feature type="domain" description="Integrase catalytic" evidence="2">
    <location>
        <begin position="109"/>
        <end position="219"/>
    </location>
</feature>
<reference evidence="3 4" key="1">
    <citation type="submission" date="2019-04" db="EMBL/GenBank/DDBJ databases">
        <authorList>
            <consortium name="Pathogen Informatics"/>
        </authorList>
    </citation>
    <scope>NUCLEOTIDE SEQUENCE [LARGE SCALE GENOMIC DNA]</scope>
    <source>
        <strain evidence="3 4">NCTC9239</strain>
    </source>
</reference>
<dbReference type="KEGG" id="bvy:NCTC9239_02196"/>
<dbReference type="Proteomes" id="UP000309952">
    <property type="component" value="Chromosome"/>
</dbReference>
<evidence type="ECO:0000259" key="2">
    <source>
        <dbReference type="PROSITE" id="PS50994"/>
    </source>
</evidence>
<dbReference type="PANTHER" id="PTHR47515">
    <property type="entry name" value="LOW CALCIUM RESPONSE LOCUS PROTEIN T"/>
    <property type="match status" value="1"/>
</dbReference>
<gene>
    <name evidence="3" type="ORF">NCTC9239_02196</name>
</gene>
<dbReference type="Pfam" id="PF13276">
    <property type="entry name" value="HTH_21"/>
    <property type="match status" value="1"/>
</dbReference>
<organism evidence="3 4">
    <name type="scientific">Brevundimonas vancanneytii</name>
    <dbReference type="NCBI Taxonomy" id="1325724"/>
    <lineage>
        <taxon>Bacteria</taxon>
        <taxon>Pseudomonadati</taxon>
        <taxon>Pseudomonadota</taxon>
        <taxon>Alphaproteobacteria</taxon>
        <taxon>Caulobacterales</taxon>
        <taxon>Caulobacteraceae</taxon>
        <taxon>Brevundimonas</taxon>
    </lineage>
</organism>
<dbReference type="Pfam" id="PF00665">
    <property type="entry name" value="rve"/>
    <property type="match status" value="1"/>
</dbReference>
<sequence>MVTPAGYREAASHLKAAYEMSERRACRVLGVDRTSVRYQATRPDDGALRDRLKALAQERRRFGYRRLHVLLRREGHAVNRKRVQRIYREERLTVRRRGGRKRAIGTRRPLELPLVANQRWSLDFVADQMTDGRRFRILTVIDNCTRECLALVADTSLSGARVVRELDAVIRQRGRPDTIVSDNGTEYTSNAVLAWADDTGVGWHYIAPRQAPAERLQRELQRTPARRAAERDAVPIPAARPRSAGSLATRLQRAASALEARMADAAGLCRSAHRTDRPVRCAGWGLR</sequence>
<proteinExistence type="predicted"/>
<dbReference type="AlphaFoldDB" id="A0A4P1K8E6"/>
<evidence type="ECO:0000313" key="4">
    <source>
        <dbReference type="Proteomes" id="UP000309952"/>
    </source>
</evidence>
<accession>A0A4P1K8E6</accession>
<dbReference type="Gene3D" id="3.30.420.10">
    <property type="entry name" value="Ribonuclease H-like superfamily/Ribonuclease H"/>
    <property type="match status" value="1"/>
</dbReference>
<dbReference type="InterPro" id="IPR012337">
    <property type="entry name" value="RNaseH-like_sf"/>
</dbReference>